<dbReference type="Pfam" id="PF00191">
    <property type="entry name" value="Annexin"/>
    <property type="match status" value="3"/>
</dbReference>
<evidence type="ECO:0000256" key="5">
    <source>
        <dbReference type="ARBA" id="ARBA00023302"/>
    </source>
</evidence>
<dbReference type="Gramene" id="GBG79644">
    <property type="protein sequence ID" value="GBG79644"/>
    <property type="gene ID" value="CBR_g29793"/>
</dbReference>
<evidence type="ECO:0000256" key="3">
    <source>
        <dbReference type="ARBA" id="ARBA00022837"/>
    </source>
</evidence>
<evidence type="ECO:0000256" key="1">
    <source>
        <dbReference type="ARBA" id="ARBA00007831"/>
    </source>
</evidence>
<evidence type="ECO:0000256" key="4">
    <source>
        <dbReference type="ARBA" id="ARBA00023216"/>
    </source>
</evidence>
<organism evidence="6 7">
    <name type="scientific">Chara braunii</name>
    <name type="common">Braun's stonewort</name>
    <dbReference type="NCBI Taxonomy" id="69332"/>
    <lineage>
        <taxon>Eukaryota</taxon>
        <taxon>Viridiplantae</taxon>
        <taxon>Streptophyta</taxon>
        <taxon>Charophyceae</taxon>
        <taxon>Charales</taxon>
        <taxon>Characeae</taxon>
        <taxon>Chara</taxon>
    </lineage>
</organism>
<keyword evidence="7" id="KW-1185">Reference proteome</keyword>
<comment type="caution">
    <text evidence="6">The sequence shown here is derived from an EMBL/GenBank/DDBJ whole genome shotgun (WGS) entry which is preliminary data.</text>
</comment>
<dbReference type="PROSITE" id="PS51897">
    <property type="entry name" value="ANNEXIN_2"/>
    <property type="match status" value="3"/>
</dbReference>
<dbReference type="AlphaFoldDB" id="A0A388LBI0"/>
<dbReference type="GO" id="GO:0005886">
    <property type="term" value="C:plasma membrane"/>
    <property type="evidence" value="ECO:0007669"/>
    <property type="project" value="TreeGrafter"/>
</dbReference>
<keyword evidence="3" id="KW-0106">Calcium</keyword>
<keyword evidence="5" id="KW-0111">Calcium/phospholipid-binding</keyword>
<dbReference type="GO" id="GO:0001786">
    <property type="term" value="F:phosphatidylserine binding"/>
    <property type="evidence" value="ECO:0007669"/>
    <property type="project" value="TreeGrafter"/>
</dbReference>
<dbReference type="Gene3D" id="1.10.220.10">
    <property type="entry name" value="Annexin"/>
    <property type="match status" value="4"/>
</dbReference>
<dbReference type="GO" id="GO:0005544">
    <property type="term" value="F:calcium-dependent phospholipid binding"/>
    <property type="evidence" value="ECO:0007669"/>
    <property type="project" value="UniProtKB-KW"/>
</dbReference>
<keyword evidence="2" id="KW-0677">Repeat</keyword>
<proteinExistence type="inferred from homology"/>
<gene>
    <name evidence="6" type="ORF">CBR_g29793</name>
</gene>
<dbReference type="EMBL" id="BFEA01000324">
    <property type="protein sequence ID" value="GBG79644.1"/>
    <property type="molecule type" value="Genomic_DNA"/>
</dbReference>
<dbReference type="GO" id="GO:0005509">
    <property type="term" value="F:calcium ion binding"/>
    <property type="evidence" value="ECO:0007669"/>
    <property type="project" value="InterPro"/>
</dbReference>
<dbReference type="InterPro" id="IPR018502">
    <property type="entry name" value="Annexin_repeat"/>
</dbReference>
<dbReference type="PANTHER" id="PTHR10502:SF102">
    <property type="entry name" value="ANNEXIN B11"/>
    <property type="match status" value="1"/>
</dbReference>
<dbReference type="InterPro" id="IPR037104">
    <property type="entry name" value="Annexin_sf"/>
</dbReference>
<name>A0A388LBI0_CHABU</name>
<dbReference type="InterPro" id="IPR001464">
    <property type="entry name" value="Annexin"/>
</dbReference>
<protein>
    <recommendedName>
        <fullName evidence="8">Annexin</fullName>
    </recommendedName>
</protein>
<dbReference type="Proteomes" id="UP000265515">
    <property type="component" value="Unassembled WGS sequence"/>
</dbReference>
<accession>A0A388LBI0</accession>
<comment type="similarity">
    <text evidence="1">Belongs to the annexin family.</text>
</comment>
<dbReference type="SMART" id="SM00335">
    <property type="entry name" value="ANX"/>
    <property type="match status" value="3"/>
</dbReference>
<keyword evidence="4" id="KW-0041">Annexin</keyword>
<evidence type="ECO:0008006" key="8">
    <source>
        <dbReference type="Google" id="ProtNLM"/>
    </source>
</evidence>
<dbReference type="STRING" id="69332.A0A388LBI0"/>
<sequence length="317" mass="34749">MATIKACRGFNAKSDIATLRDAIEGLNTDKHADSIDKLIMLATERSWDQRGEIWTGYKRIHDEDPKEALTKKLRGSNICLGLLALFGPAAERDAEWFYSAMKGLGTDEKLLIELTATRTSRQLKAIASAYERLYGKDLAGDVAGEVGGCLGKMLIKLLTVPRSDAVLPEERASAMAQQLYDAGKGKWGTDEGVFVDILTSESRGTLKSVFSIYLSKFGQDIISVIDDEFGGQAEAGLKFLVRAVLSTPQVFADAINEAVRGLGTDERALIRYICARADMDLEDIKKAFEQKYKTPLTDRVKADDGTEFGKLLVAAIH</sequence>
<dbReference type="OMA" id="NEIIAGC"/>
<dbReference type="PRINTS" id="PR00196">
    <property type="entry name" value="ANNEXIN"/>
</dbReference>
<dbReference type="FunFam" id="1.10.220.10:FF:000002">
    <property type="entry name" value="Annexin"/>
    <property type="match status" value="1"/>
</dbReference>
<dbReference type="PANTHER" id="PTHR10502">
    <property type="entry name" value="ANNEXIN"/>
    <property type="match status" value="1"/>
</dbReference>
<evidence type="ECO:0000313" key="7">
    <source>
        <dbReference type="Proteomes" id="UP000265515"/>
    </source>
</evidence>
<dbReference type="OrthoDB" id="37886at2759"/>
<evidence type="ECO:0000313" key="6">
    <source>
        <dbReference type="EMBL" id="GBG79644.1"/>
    </source>
</evidence>
<dbReference type="FunFam" id="1.10.220.10:FF:000005">
    <property type="entry name" value="Annexin"/>
    <property type="match status" value="1"/>
</dbReference>
<reference evidence="6 7" key="1">
    <citation type="journal article" date="2018" name="Cell">
        <title>The Chara Genome: Secondary Complexity and Implications for Plant Terrestrialization.</title>
        <authorList>
            <person name="Nishiyama T."/>
            <person name="Sakayama H."/>
            <person name="Vries J.D."/>
            <person name="Buschmann H."/>
            <person name="Saint-Marcoux D."/>
            <person name="Ullrich K.K."/>
            <person name="Haas F.B."/>
            <person name="Vanderstraeten L."/>
            <person name="Becker D."/>
            <person name="Lang D."/>
            <person name="Vosolsobe S."/>
            <person name="Rombauts S."/>
            <person name="Wilhelmsson P.K.I."/>
            <person name="Janitza P."/>
            <person name="Kern R."/>
            <person name="Heyl A."/>
            <person name="Rumpler F."/>
            <person name="Villalobos L.I.A.C."/>
            <person name="Clay J.M."/>
            <person name="Skokan R."/>
            <person name="Toyoda A."/>
            <person name="Suzuki Y."/>
            <person name="Kagoshima H."/>
            <person name="Schijlen E."/>
            <person name="Tajeshwar N."/>
            <person name="Catarino B."/>
            <person name="Hetherington A.J."/>
            <person name="Saltykova A."/>
            <person name="Bonnot C."/>
            <person name="Breuninger H."/>
            <person name="Symeonidi A."/>
            <person name="Radhakrishnan G.V."/>
            <person name="Van Nieuwerburgh F."/>
            <person name="Deforce D."/>
            <person name="Chang C."/>
            <person name="Karol K.G."/>
            <person name="Hedrich R."/>
            <person name="Ulvskov P."/>
            <person name="Glockner G."/>
            <person name="Delwiche C.F."/>
            <person name="Petrasek J."/>
            <person name="Van de Peer Y."/>
            <person name="Friml J."/>
            <person name="Beilby M."/>
            <person name="Dolan L."/>
            <person name="Kohara Y."/>
            <person name="Sugano S."/>
            <person name="Fujiyama A."/>
            <person name="Delaux P.-M."/>
            <person name="Quint M."/>
            <person name="TheiBen G."/>
            <person name="Hagemann M."/>
            <person name="Harholt J."/>
            <person name="Dunand C."/>
            <person name="Zachgo S."/>
            <person name="Langdale J."/>
            <person name="Maumus F."/>
            <person name="Straeten D.V.D."/>
            <person name="Gould S.B."/>
            <person name="Rensing S.A."/>
        </authorList>
    </citation>
    <scope>NUCLEOTIDE SEQUENCE [LARGE SCALE GENOMIC DNA]</scope>
    <source>
        <strain evidence="6 7">S276</strain>
    </source>
</reference>
<dbReference type="GO" id="GO:0005737">
    <property type="term" value="C:cytoplasm"/>
    <property type="evidence" value="ECO:0007669"/>
    <property type="project" value="TreeGrafter"/>
</dbReference>
<dbReference type="SUPFAM" id="SSF47874">
    <property type="entry name" value="Annexin"/>
    <property type="match status" value="1"/>
</dbReference>
<evidence type="ECO:0000256" key="2">
    <source>
        <dbReference type="ARBA" id="ARBA00022737"/>
    </source>
</evidence>